<evidence type="ECO:0000313" key="3">
    <source>
        <dbReference type="EMBL" id="MBO1360187.1"/>
    </source>
</evidence>
<keyword evidence="1" id="KW-0472">Membrane</keyword>
<name>A0ABS3LWA4_9PROT</name>
<dbReference type="PROSITE" id="PS51257">
    <property type="entry name" value="PROKAR_LIPOPROTEIN"/>
    <property type="match status" value="1"/>
</dbReference>
<gene>
    <name evidence="3" type="ORF">J2D73_10290</name>
</gene>
<dbReference type="RefSeq" id="WP_207881480.1">
    <property type="nucleotide sequence ID" value="NZ_JAFVMF010000010.1"/>
</dbReference>
<feature type="transmembrane region" description="Helical" evidence="1">
    <location>
        <begin position="259"/>
        <end position="284"/>
    </location>
</feature>
<reference evidence="3 4" key="1">
    <citation type="submission" date="2021-03" db="EMBL/GenBank/DDBJ databases">
        <title>The complete genome sequence of Acetobacter sacchari TBRC 11175.</title>
        <authorList>
            <person name="Charoenyingcharoen P."/>
            <person name="Yukphan P."/>
        </authorList>
    </citation>
    <scope>NUCLEOTIDE SEQUENCE [LARGE SCALE GENOMIC DNA]</scope>
    <source>
        <strain evidence="3 4">TBRC 11175</strain>
    </source>
</reference>
<feature type="domain" description="DUF4349" evidence="2">
    <location>
        <begin position="60"/>
        <end position="280"/>
    </location>
</feature>
<keyword evidence="4" id="KW-1185">Reference proteome</keyword>
<dbReference type="EMBL" id="JAFVMF010000010">
    <property type="protein sequence ID" value="MBO1360187.1"/>
    <property type="molecule type" value="Genomic_DNA"/>
</dbReference>
<evidence type="ECO:0000256" key="1">
    <source>
        <dbReference type="SAM" id="Phobius"/>
    </source>
</evidence>
<dbReference type="Pfam" id="PF14257">
    <property type="entry name" value="DUF4349"/>
    <property type="match status" value="1"/>
</dbReference>
<accession>A0ABS3LWA4</accession>
<comment type="caution">
    <text evidence="3">The sequence shown here is derived from an EMBL/GenBank/DDBJ whole genome shotgun (WGS) entry which is preliminary data.</text>
</comment>
<keyword evidence="1" id="KW-1133">Transmembrane helix</keyword>
<dbReference type="Proteomes" id="UP000664771">
    <property type="component" value="Unassembled WGS sequence"/>
</dbReference>
<sequence length="299" mass="33038">MPHKLRTSTLVVASCLLLAGCKEKRHSDNTPHVAKASLNLLASPGAASGVGMASARARQQKLAYDHDLQLRVPAGLVERHFNALRDSCLQDVDLDCTLLNARVSHDFTGGRPSARIEARLPHQAVGRFIENATRPLSGETAQDVAVTAQSTTAEDLTPQVEDTGRRIRQLTAYRDRLEALGGRDNVRTEDLIRIAHELSDVQTQLDDAQSNQRVLDHRIDTELVTVSYDSLVPEAGPTSPLAEAWRNARSTFIESCADVLLFCMMAIPWVPVIVLAAGIGRLAMRRWKWRPWTRKNSVK</sequence>
<evidence type="ECO:0000313" key="4">
    <source>
        <dbReference type="Proteomes" id="UP000664771"/>
    </source>
</evidence>
<dbReference type="InterPro" id="IPR025645">
    <property type="entry name" value="DUF4349"/>
</dbReference>
<proteinExistence type="predicted"/>
<evidence type="ECO:0000259" key="2">
    <source>
        <dbReference type="Pfam" id="PF14257"/>
    </source>
</evidence>
<keyword evidence="1" id="KW-0812">Transmembrane</keyword>
<organism evidence="3 4">
    <name type="scientific">Acetobacter sacchari</name>
    <dbReference type="NCBI Taxonomy" id="2661687"/>
    <lineage>
        <taxon>Bacteria</taxon>
        <taxon>Pseudomonadati</taxon>
        <taxon>Pseudomonadota</taxon>
        <taxon>Alphaproteobacteria</taxon>
        <taxon>Acetobacterales</taxon>
        <taxon>Acetobacteraceae</taxon>
        <taxon>Acetobacter</taxon>
    </lineage>
</organism>
<protein>
    <submittedName>
        <fullName evidence="3">DUF4349 domain-containing protein</fullName>
    </submittedName>
</protein>